<keyword evidence="12" id="KW-1185">Reference proteome</keyword>
<dbReference type="PRINTS" id="PR00344">
    <property type="entry name" value="BCTRLSENSOR"/>
</dbReference>
<evidence type="ECO:0000256" key="4">
    <source>
        <dbReference type="ARBA" id="ARBA00022679"/>
    </source>
</evidence>
<dbReference type="InterPro" id="IPR000014">
    <property type="entry name" value="PAS"/>
</dbReference>
<evidence type="ECO:0000256" key="6">
    <source>
        <dbReference type="ARBA" id="ARBA00022777"/>
    </source>
</evidence>
<dbReference type="PROSITE" id="PS50109">
    <property type="entry name" value="HIS_KIN"/>
    <property type="match status" value="1"/>
</dbReference>
<evidence type="ECO:0000259" key="9">
    <source>
        <dbReference type="PROSITE" id="PS50109"/>
    </source>
</evidence>
<dbReference type="SUPFAM" id="SSF47384">
    <property type="entry name" value="Homodimeric domain of signal transducing histidine kinase"/>
    <property type="match status" value="1"/>
</dbReference>
<evidence type="ECO:0000256" key="5">
    <source>
        <dbReference type="ARBA" id="ARBA00022741"/>
    </source>
</evidence>
<organism evidence="11 12">
    <name type="scientific">Desulfosporosinus fructosivorans</name>
    <dbReference type="NCBI Taxonomy" id="2018669"/>
    <lineage>
        <taxon>Bacteria</taxon>
        <taxon>Bacillati</taxon>
        <taxon>Bacillota</taxon>
        <taxon>Clostridia</taxon>
        <taxon>Eubacteriales</taxon>
        <taxon>Desulfitobacteriaceae</taxon>
        <taxon>Desulfosporosinus</taxon>
    </lineage>
</organism>
<comment type="caution">
    <text evidence="11">The sequence shown here is derived from an EMBL/GenBank/DDBJ whole genome shotgun (WGS) entry which is preliminary data.</text>
</comment>
<dbReference type="RefSeq" id="WP_135551543.1">
    <property type="nucleotide sequence ID" value="NZ_SPQQ01000012.1"/>
</dbReference>
<proteinExistence type="predicted"/>
<name>A0A4Z0QY38_9FIRM</name>
<comment type="catalytic activity">
    <reaction evidence="1">
        <text>ATP + protein L-histidine = ADP + protein N-phospho-L-histidine.</text>
        <dbReference type="EC" id="2.7.13.3"/>
    </reaction>
</comment>
<dbReference type="AlphaFoldDB" id="A0A4Z0QY38"/>
<dbReference type="CDD" id="cd00082">
    <property type="entry name" value="HisKA"/>
    <property type="match status" value="1"/>
</dbReference>
<dbReference type="Pfam" id="PF00512">
    <property type="entry name" value="HisKA"/>
    <property type="match status" value="1"/>
</dbReference>
<dbReference type="Gene3D" id="1.10.287.130">
    <property type="match status" value="1"/>
</dbReference>
<sequence length="733" mass="81833">MLSISTEDHDFLKSARWLSFLECTALGLQLRLTIISVNGNLVFQSSRICSVCQNLFEDFFPVLYIDIEYNGFKSIQETIDLKTEGTVLTFPLGNGLIMVAQECLCSKEMVYPALNDRSSIAAKLLTNFLTSFKHEFNSGQRVLELSILRQMNHIVLSLFHGDTDALKRSFELILSALIIILEAEGSWVQFENGQTNIFIKGDEFLVNAYLTGAEGFAQQVDISYGRFKCNLGVLSPLDKDQATELISLMAQECAIILEIDNLFRLLNKQLAKVLGAVNSAILLIDQRKNITYVNKAAEKLFNKSFINLVGVSMVSIEGPWVSVIESGITFPVHGQMEDLKQDREDDNLCWVDWQVAPIFEEKAIVGWLVMADDRSNYYRWQSAARRAERFASTSMMVGTLAHELRNPLSAAKGLLQLMTKKRNPEQTEGYVDLVLREIDRVTRLLNEFLLLGKPASISPEPLDLVTFIEELLPLLEGEAIGTDIRVLFNAEKVAPVRGDAGQLTQVVLNLVRNAVQSLSESEFENGIVKISLGQVNDKVEVCIEDNGLGFVPGVIDQLFTPFFTTKERGTGLGLAVVKAIIHNHDGEIKASNSPHSGAVFTITLPIAGIEGKEVDVALIVNDKILRYSLEKALKVLDHRVKVLEMSDFENGTISITSALPKLVIIEGLLDNNKLMKTEEIHRMWPGIIIIVLGDFSQKNAKYFQEKGIRILDRPFEITKIISTIINLKIGNTY</sequence>
<dbReference type="InterPro" id="IPR005467">
    <property type="entry name" value="His_kinase_dom"/>
</dbReference>
<evidence type="ECO:0000256" key="8">
    <source>
        <dbReference type="ARBA" id="ARBA00023012"/>
    </source>
</evidence>
<dbReference type="OrthoDB" id="9784397at2"/>
<dbReference type="InterPro" id="IPR036890">
    <property type="entry name" value="HATPase_C_sf"/>
</dbReference>
<dbReference type="Pfam" id="PF02518">
    <property type="entry name" value="HATPase_c"/>
    <property type="match status" value="1"/>
</dbReference>
<dbReference type="Gene3D" id="3.30.565.10">
    <property type="entry name" value="Histidine kinase-like ATPase, C-terminal domain"/>
    <property type="match status" value="1"/>
</dbReference>
<keyword evidence="6 11" id="KW-0418">Kinase</keyword>
<keyword evidence="8" id="KW-0902">Two-component regulatory system</keyword>
<dbReference type="EMBL" id="SPQQ01000012">
    <property type="protein sequence ID" value="TGE35682.1"/>
    <property type="molecule type" value="Genomic_DNA"/>
</dbReference>
<evidence type="ECO:0000256" key="1">
    <source>
        <dbReference type="ARBA" id="ARBA00000085"/>
    </source>
</evidence>
<dbReference type="InterPro" id="IPR035965">
    <property type="entry name" value="PAS-like_dom_sf"/>
</dbReference>
<dbReference type="SUPFAM" id="SSF55874">
    <property type="entry name" value="ATPase domain of HSP90 chaperone/DNA topoisomerase II/histidine kinase"/>
    <property type="match status" value="1"/>
</dbReference>
<dbReference type="InterPro" id="IPR003594">
    <property type="entry name" value="HATPase_dom"/>
</dbReference>
<evidence type="ECO:0000256" key="2">
    <source>
        <dbReference type="ARBA" id="ARBA00012438"/>
    </source>
</evidence>
<keyword evidence="7" id="KW-0067">ATP-binding</keyword>
<protein>
    <recommendedName>
        <fullName evidence="2">histidine kinase</fullName>
        <ecNumber evidence="2">2.7.13.3</ecNumber>
    </recommendedName>
</protein>
<evidence type="ECO:0000256" key="3">
    <source>
        <dbReference type="ARBA" id="ARBA00022553"/>
    </source>
</evidence>
<dbReference type="SMART" id="SM00388">
    <property type="entry name" value="HisKA"/>
    <property type="match status" value="1"/>
</dbReference>
<feature type="domain" description="Histidine kinase" evidence="9">
    <location>
        <begin position="399"/>
        <end position="608"/>
    </location>
</feature>
<dbReference type="PANTHER" id="PTHR43065:SF10">
    <property type="entry name" value="PEROXIDE STRESS-ACTIVATED HISTIDINE KINASE MAK3"/>
    <property type="match status" value="1"/>
</dbReference>
<dbReference type="Pfam" id="PF13188">
    <property type="entry name" value="PAS_8"/>
    <property type="match status" value="1"/>
</dbReference>
<dbReference type="Gene3D" id="3.30.450.20">
    <property type="entry name" value="PAS domain"/>
    <property type="match status" value="1"/>
</dbReference>
<dbReference type="SMART" id="SM00387">
    <property type="entry name" value="HATPase_c"/>
    <property type="match status" value="1"/>
</dbReference>
<dbReference type="SUPFAM" id="SSF55785">
    <property type="entry name" value="PYP-like sensor domain (PAS domain)"/>
    <property type="match status" value="1"/>
</dbReference>
<evidence type="ECO:0000256" key="7">
    <source>
        <dbReference type="ARBA" id="ARBA00022840"/>
    </source>
</evidence>
<reference evidence="11 12" key="1">
    <citation type="submission" date="2019-03" db="EMBL/GenBank/DDBJ databases">
        <title>Draft Genome Sequence of Desulfosporosinus fructosivorans Strain 63.6F, Isolated from Marine Sediment in the Baltic Sea.</title>
        <authorList>
            <person name="Hausmann B."/>
            <person name="Vandieken V."/>
            <person name="Pjevac P."/>
            <person name="Schreck K."/>
            <person name="Herbold C.W."/>
            <person name="Loy A."/>
        </authorList>
    </citation>
    <scope>NUCLEOTIDE SEQUENCE [LARGE SCALE GENOMIC DNA]</scope>
    <source>
        <strain evidence="11 12">63.6F</strain>
    </source>
</reference>
<feature type="domain" description="PAS" evidence="10">
    <location>
        <begin position="266"/>
        <end position="314"/>
    </location>
</feature>
<evidence type="ECO:0000313" key="12">
    <source>
        <dbReference type="Proteomes" id="UP000298460"/>
    </source>
</evidence>
<gene>
    <name evidence="11" type="ORF">E4K67_24485</name>
</gene>
<dbReference type="InterPro" id="IPR003661">
    <property type="entry name" value="HisK_dim/P_dom"/>
</dbReference>
<dbReference type="Proteomes" id="UP000298460">
    <property type="component" value="Unassembled WGS sequence"/>
</dbReference>
<evidence type="ECO:0000313" key="11">
    <source>
        <dbReference type="EMBL" id="TGE35682.1"/>
    </source>
</evidence>
<keyword evidence="3" id="KW-0597">Phosphoprotein</keyword>
<dbReference type="GO" id="GO:0000155">
    <property type="term" value="F:phosphorelay sensor kinase activity"/>
    <property type="evidence" value="ECO:0007669"/>
    <property type="project" value="InterPro"/>
</dbReference>
<evidence type="ECO:0000259" key="10">
    <source>
        <dbReference type="PROSITE" id="PS50112"/>
    </source>
</evidence>
<dbReference type="PANTHER" id="PTHR43065">
    <property type="entry name" value="SENSOR HISTIDINE KINASE"/>
    <property type="match status" value="1"/>
</dbReference>
<keyword evidence="4" id="KW-0808">Transferase</keyword>
<dbReference type="InterPro" id="IPR036097">
    <property type="entry name" value="HisK_dim/P_sf"/>
</dbReference>
<dbReference type="EC" id="2.7.13.3" evidence="2"/>
<dbReference type="GO" id="GO:0005524">
    <property type="term" value="F:ATP binding"/>
    <property type="evidence" value="ECO:0007669"/>
    <property type="project" value="UniProtKB-KW"/>
</dbReference>
<dbReference type="InterPro" id="IPR004358">
    <property type="entry name" value="Sig_transdc_His_kin-like_C"/>
</dbReference>
<keyword evidence="5" id="KW-0547">Nucleotide-binding</keyword>
<accession>A0A4Z0QY38</accession>
<dbReference type="PROSITE" id="PS50112">
    <property type="entry name" value="PAS"/>
    <property type="match status" value="1"/>
</dbReference>